<dbReference type="PANTHER" id="PTHR22901">
    <property type="entry name" value="SIALATE O-ACETYLESTERASE"/>
    <property type="match status" value="1"/>
</dbReference>
<gene>
    <name evidence="3" type="ORF">SAMN03080602_01408</name>
</gene>
<keyword evidence="4" id="KW-1185">Reference proteome</keyword>
<evidence type="ECO:0000259" key="2">
    <source>
        <dbReference type="Pfam" id="PF03629"/>
    </source>
</evidence>
<organism evidence="3 4">
    <name type="scientific">Arenibacter troitsensis</name>
    <dbReference type="NCBI Taxonomy" id="188872"/>
    <lineage>
        <taxon>Bacteria</taxon>
        <taxon>Pseudomonadati</taxon>
        <taxon>Bacteroidota</taxon>
        <taxon>Flavobacteriia</taxon>
        <taxon>Flavobacteriales</taxon>
        <taxon>Flavobacteriaceae</taxon>
        <taxon>Arenibacter</taxon>
    </lineage>
</organism>
<dbReference type="InterPro" id="IPR005181">
    <property type="entry name" value="SASA"/>
</dbReference>
<proteinExistence type="predicted"/>
<dbReference type="PANTHER" id="PTHR22901:SF0">
    <property type="entry name" value="SIALATE O-ACETYLESTERASE"/>
    <property type="match status" value="1"/>
</dbReference>
<dbReference type="EMBL" id="FXAO01000002">
    <property type="protein sequence ID" value="SMG21470.1"/>
    <property type="molecule type" value="Genomic_DNA"/>
</dbReference>
<dbReference type="GO" id="GO:0005975">
    <property type="term" value="P:carbohydrate metabolic process"/>
    <property type="evidence" value="ECO:0007669"/>
    <property type="project" value="TreeGrafter"/>
</dbReference>
<name>A0A1X7J1D5_9FLAO</name>
<dbReference type="SUPFAM" id="SSF52266">
    <property type="entry name" value="SGNH hydrolase"/>
    <property type="match status" value="1"/>
</dbReference>
<evidence type="ECO:0000313" key="3">
    <source>
        <dbReference type="EMBL" id="SMG21470.1"/>
    </source>
</evidence>
<feature type="domain" description="Sialate O-acetylesterase" evidence="2">
    <location>
        <begin position="109"/>
        <end position="348"/>
    </location>
</feature>
<dbReference type="AlphaFoldDB" id="A0A1X7J1D5"/>
<reference evidence="4" key="1">
    <citation type="submission" date="2017-04" db="EMBL/GenBank/DDBJ databases">
        <authorList>
            <person name="Varghese N."/>
            <person name="Submissions S."/>
        </authorList>
    </citation>
    <scope>NUCLEOTIDE SEQUENCE [LARGE SCALE GENOMIC DNA]</scope>
    <source>
        <strain evidence="4">DSM 19835</strain>
    </source>
</reference>
<dbReference type="Pfam" id="PF03629">
    <property type="entry name" value="SASA"/>
    <property type="match status" value="1"/>
</dbReference>
<dbReference type="InterPro" id="IPR013783">
    <property type="entry name" value="Ig-like_fold"/>
</dbReference>
<dbReference type="Proteomes" id="UP000193420">
    <property type="component" value="Unassembled WGS sequence"/>
</dbReference>
<dbReference type="InterPro" id="IPR036514">
    <property type="entry name" value="SGNH_hydro_sf"/>
</dbReference>
<dbReference type="Gene3D" id="3.40.50.1110">
    <property type="entry name" value="SGNH hydrolase"/>
    <property type="match status" value="1"/>
</dbReference>
<accession>A0A1X7J1D5</accession>
<protein>
    <submittedName>
        <fullName evidence="3">Sialate O-acetylesterase</fullName>
    </submittedName>
</protein>
<keyword evidence="1" id="KW-0378">Hydrolase</keyword>
<dbReference type="InterPro" id="IPR039329">
    <property type="entry name" value="SIAE"/>
</dbReference>
<evidence type="ECO:0000313" key="4">
    <source>
        <dbReference type="Proteomes" id="UP000193420"/>
    </source>
</evidence>
<dbReference type="STRING" id="188872.SAMN03080602_01408"/>
<dbReference type="GO" id="GO:0001681">
    <property type="term" value="F:sialate O-acetylesterase activity"/>
    <property type="evidence" value="ECO:0007669"/>
    <property type="project" value="InterPro"/>
</dbReference>
<sequence length="474" mass="52954">MITKNTLYHCIVLCLLCVPQMAKSEIRLPAIFGDHMVLQQQSDAPLWGTALANKTVEVTTSWDNRTYFTNTDNTGKWRLKVHTPNAGGPYDITITDGAPFKLSDILIGEVWVCSGQSNMAMTFKGFINQPVLDANKTVALSHNNSIRLFTVKRKASLNKLEELSGKWLQSNPENVSNFSATAYHFGNMLQEVLQVPVGLICSSWGGTRIEPWISKDGLKEFNWVPEPEMDKEERVTHRIPTTLYNGMIHPLAGFGIKGVIWYQGESNKAEYKEYEKLLPGLINNWRAEWGIGDFPFYYAQIAPYNYNVPGLNSALLREAQLKASTAVENTGMISLMDIGEEKNIHPSNKQVGGERFAYLALAKAYGITGIVYSGPVLKEVKIEGPLVKLSFDHAVNGLTTFGKKLTNFKIAGKDKRFYPAHATINWQGITLFSAFVPEPVAVRYAFDDFVVGELFNNAGLPASSFRTDDWEVYN</sequence>
<evidence type="ECO:0000256" key="1">
    <source>
        <dbReference type="ARBA" id="ARBA00022801"/>
    </source>
</evidence>
<dbReference type="Gene3D" id="2.60.40.10">
    <property type="entry name" value="Immunoglobulins"/>
    <property type="match status" value="1"/>
</dbReference>